<evidence type="ECO:0000256" key="4">
    <source>
        <dbReference type="ARBA" id="ARBA00023239"/>
    </source>
</evidence>
<dbReference type="GO" id="GO:0006729">
    <property type="term" value="P:tetrahydrobiopterin biosynthetic process"/>
    <property type="evidence" value="ECO:0007669"/>
    <property type="project" value="InterPro"/>
</dbReference>
<dbReference type="PANTHER" id="PTHR42805:SF1">
    <property type="entry name" value="PTERIN-4-ALPHA-CARBINOLAMINE DEHYDRATASE-RELATED"/>
    <property type="match status" value="1"/>
</dbReference>
<name>A0A0G1VFS3_9BACT</name>
<dbReference type="GO" id="GO:0008124">
    <property type="term" value="F:4-alpha-hydroxytetrahydrobiopterin dehydratase activity"/>
    <property type="evidence" value="ECO:0007669"/>
    <property type="project" value="UniProtKB-EC"/>
</dbReference>
<sequence length="80" mass="8989">MVGEHHLVKKYNFSDFKTALSFVSKVGEMAEEIGHHPEISFGWGFATVQIFTHKIDGLHESDFIFAAKCDRLMEGSKSEG</sequence>
<dbReference type="Pfam" id="PF01329">
    <property type="entry name" value="Pterin_4a"/>
    <property type="match status" value="1"/>
</dbReference>
<organism evidence="5 6">
    <name type="scientific">candidate division CPR1 bacterium GW2011_GWC1_49_13</name>
    <dbReference type="NCBI Taxonomy" id="1618342"/>
    <lineage>
        <taxon>Bacteria</taxon>
        <taxon>candidate division CPR1</taxon>
    </lineage>
</organism>
<dbReference type="EC" id="4.2.1.96" evidence="3"/>
<comment type="caution">
    <text evidence="5">The sequence shown here is derived from an EMBL/GenBank/DDBJ whole genome shotgun (WGS) entry which is preliminary data.</text>
</comment>
<dbReference type="AlphaFoldDB" id="A0A0G1VFS3"/>
<dbReference type="InterPro" id="IPR050376">
    <property type="entry name" value="Pterin-4-alpha-carb_dehyd"/>
</dbReference>
<evidence type="ECO:0000313" key="6">
    <source>
        <dbReference type="Proteomes" id="UP000034119"/>
    </source>
</evidence>
<accession>A0A0G1VFS3</accession>
<protein>
    <recommendedName>
        <fullName evidence="3">4a-hydroxytetrahydrobiopterin dehydratase</fullName>
        <ecNumber evidence="3">4.2.1.96</ecNumber>
    </recommendedName>
</protein>
<keyword evidence="4" id="KW-0456">Lyase</keyword>
<evidence type="ECO:0000256" key="3">
    <source>
        <dbReference type="ARBA" id="ARBA00013252"/>
    </source>
</evidence>
<dbReference type="CDD" id="cd00913">
    <property type="entry name" value="PCD_DCoH_subfamily_a"/>
    <property type="match status" value="1"/>
</dbReference>
<gene>
    <name evidence="5" type="ORF">UY40_C0021G0012</name>
</gene>
<dbReference type="InterPro" id="IPR001533">
    <property type="entry name" value="Pterin_deHydtase"/>
</dbReference>
<reference evidence="5 6" key="1">
    <citation type="journal article" date="2015" name="Nature">
        <title>rRNA introns, odd ribosomes, and small enigmatic genomes across a large radiation of phyla.</title>
        <authorList>
            <person name="Brown C.T."/>
            <person name="Hug L.A."/>
            <person name="Thomas B.C."/>
            <person name="Sharon I."/>
            <person name="Castelle C.J."/>
            <person name="Singh A."/>
            <person name="Wilkins M.J."/>
            <person name="Williams K.H."/>
            <person name="Banfield J.F."/>
        </authorList>
    </citation>
    <scope>NUCLEOTIDE SEQUENCE [LARGE SCALE GENOMIC DNA]</scope>
</reference>
<comment type="catalytic activity">
    <reaction evidence="1">
        <text>(4aS,6R)-4a-hydroxy-L-erythro-5,6,7,8-tetrahydrobiopterin = (6R)-L-erythro-6,7-dihydrobiopterin + H2O</text>
        <dbReference type="Rhea" id="RHEA:11920"/>
        <dbReference type="ChEBI" id="CHEBI:15377"/>
        <dbReference type="ChEBI" id="CHEBI:15642"/>
        <dbReference type="ChEBI" id="CHEBI:43120"/>
        <dbReference type="EC" id="4.2.1.96"/>
    </reaction>
</comment>
<evidence type="ECO:0000256" key="1">
    <source>
        <dbReference type="ARBA" id="ARBA00001554"/>
    </source>
</evidence>
<evidence type="ECO:0000256" key="2">
    <source>
        <dbReference type="ARBA" id="ARBA00006472"/>
    </source>
</evidence>
<dbReference type="EMBL" id="LCPW01000021">
    <property type="protein sequence ID" value="KKW05403.1"/>
    <property type="molecule type" value="Genomic_DNA"/>
</dbReference>
<dbReference type="PATRIC" id="fig|1618342.3.peg.565"/>
<dbReference type="SUPFAM" id="SSF55248">
    <property type="entry name" value="PCD-like"/>
    <property type="match status" value="1"/>
</dbReference>
<dbReference type="STRING" id="1618342.UY40_C0021G0012"/>
<dbReference type="Gene3D" id="3.30.1360.20">
    <property type="entry name" value="Transcriptional coactivator/pterin dehydratase"/>
    <property type="match status" value="1"/>
</dbReference>
<comment type="similarity">
    <text evidence="2">Belongs to the pterin-4-alpha-carbinolamine dehydratase family.</text>
</comment>
<dbReference type="InterPro" id="IPR036428">
    <property type="entry name" value="PCD_sf"/>
</dbReference>
<evidence type="ECO:0000313" key="5">
    <source>
        <dbReference type="EMBL" id="KKW05403.1"/>
    </source>
</evidence>
<dbReference type="PANTHER" id="PTHR42805">
    <property type="entry name" value="PTERIN-4-ALPHA-CARBINOLAMINE DEHYDRATASE-RELATED"/>
    <property type="match status" value="1"/>
</dbReference>
<dbReference type="Proteomes" id="UP000034119">
    <property type="component" value="Unassembled WGS sequence"/>
</dbReference>
<proteinExistence type="inferred from homology"/>